<dbReference type="InterPro" id="IPR051310">
    <property type="entry name" value="MCP_chemotaxis"/>
</dbReference>
<dbReference type="SMART" id="SM00283">
    <property type="entry name" value="MA"/>
    <property type="match status" value="1"/>
</dbReference>
<dbReference type="Proteomes" id="UP001595999">
    <property type="component" value="Unassembled WGS sequence"/>
</dbReference>
<accession>A0ABV8ZUF6</accession>
<evidence type="ECO:0000313" key="5">
    <source>
        <dbReference type="EMBL" id="MFC4491348.1"/>
    </source>
</evidence>
<evidence type="ECO:0000259" key="4">
    <source>
        <dbReference type="PROSITE" id="PS50111"/>
    </source>
</evidence>
<evidence type="ECO:0000256" key="2">
    <source>
        <dbReference type="ARBA" id="ARBA00029447"/>
    </source>
</evidence>
<protein>
    <submittedName>
        <fullName evidence="5">Methyl-accepting chemotaxis protein</fullName>
    </submittedName>
</protein>
<sequence>MRVRLKLAHKLALLIAPLVLLLLGGALWQAHEQWQLARALQRDEALADSVRSVGELIQALQIERGLSNRFLSAHQPPPPGLQQQRQRADEALAWLRRQRGEDISAKLAGFLDQQLPASAALASLRREVDARHVSPLPAFDRYTDIIENLSRVITLFYSQSDEVRALVQQWAALHCQKEYTGRARGLIGGVLVVGNFNLTDFRLASGMVSQEALCRGLYRQSGGDEALLARALNASSQYETARDGVLARGPGAMQSLGSEEWFQLASARIDALFGVQGQLLDRIRQALARQADAARWQSWLAIAVLIGVLAPIGAAVWMARNILKTLGAEPDEVAQGMRELAGGQLDFRLPLAAADDSSLAAHIHQMGRKLSGVILQVQQDADAVANAALQLNSASQGLSDSACRTSADIEQTSHAVDEIAGQMFAMARDAGRSGDIASEAARQAEEGKRVVGETIAAMHVIAQRTEIIDDIAYQTNLLALNAAIEAARAGELGKGFAVVADEVRKLAMRSQAAAKEIGQVATGSVRLAEAAGKSLGAIVESSELTREQVSAISREAIVQAQHVGTINQTMQGLSQLSQGNAAASEQLSAAAQEVSQRAGSLRRQMAYFRRPPEV</sequence>
<feature type="domain" description="Methyl-accepting transducer" evidence="4">
    <location>
        <begin position="380"/>
        <end position="595"/>
    </location>
</feature>
<dbReference type="InterPro" id="IPR004089">
    <property type="entry name" value="MCPsignal_dom"/>
</dbReference>
<comment type="similarity">
    <text evidence="2">Belongs to the methyl-accepting chemotaxis (MCP) protein family.</text>
</comment>
<evidence type="ECO:0000256" key="3">
    <source>
        <dbReference type="PROSITE-ProRule" id="PRU00284"/>
    </source>
</evidence>
<proteinExistence type="inferred from homology"/>
<keyword evidence="6" id="KW-1185">Reference proteome</keyword>
<organism evidence="5 6">
    <name type="scientific">Chromobacterium aquaticum</name>
    <dbReference type="NCBI Taxonomy" id="467180"/>
    <lineage>
        <taxon>Bacteria</taxon>
        <taxon>Pseudomonadati</taxon>
        <taxon>Pseudomonadota</taxon>
        <taxon>Betaproteobacteria</taxon>
        <taxon>Neisseriales</taxon>
        <taxon>Chromobacteriaceae</taxon>
        <taxon>Chromobacterium</taxon>
    </lineage>
</organism>
<dbReference type="InterPro" id="IPR013587">
    <property type="entry name" value="Nitrate/nitrite_sensing"/>
</dbReference>
<name>A0ABV8ZUF6_9NEIS</name>
<keyword evidence="3" id="KW-0807">Transducer</keyword>
<keyword evidence="1" id="KW-0145">Chemotaxis</keyword>
<dbReference type="Pfam" id="PF00015">
    <property type="entry name" value="MCPsignal"/>
    <property type="match status" value="1"/>
</dbReference>
<dbReference type="PANTHER" id="PTHR43531:SF11">
    <property type="entry name" value="METHYL-ACCEPTING CHEMOTAXIS PROTEIN 3"/>
    <property type="match status" value="1"/>
</dbReference>
<evidence type="ECO:0000256" key="1">
    <source>
        <dbReference type="ARBA" id="ARBA00022500"/>
    </source>
</evidence>
<dbReference type="Gene3D" id="1.10.287.950">
    <property type="entry name" value="Methyl-accepting chemotaxis protein"/>
    <property type="match status" value="1"/>
</dbReference>
<comment type="caution">
    <text evidence="5">The sequence shown here is derived from an EMBL/GenBank/DDBJ whole genome shotgun (WGS) entry which is preliminary data.</text>
</comment>
<reference evidence="6" key="1">
    <citation type="journal article" date="2019" name="Int. J. Syst. Evol. Microbiol.">
        <title>The Global Catalogue of Microorganisms (GCM) 10K type strain sequencing project: providing services to taxonomists for standard genome sequencing and annotation.</title>
        <authorList>
            <consortium name="The Broad Institute Genomics Platform"/>
            <consortium name="The Broad Institute Genome Sequencing Center for Infectious Disease"/>
            <person name="Wu L."/>
            <person name="Ma J."/>
        </authorList>
    </citation>
    <scope>NUCLEOTIDE SEQUENCE [LARGE SCALE GENOMIC DNA]</scope>
    <source>
        <strain evidence="6">CGMCC 4.7608</strain>
    </source>
</reference>
<evidence type="ECO:0000313" key="6">
    <source>
        <dbReference type="Proteomes" id="UP001595999"/>
    </source>
</evidence>
<dbReference type="PANTHER" id="PTHR43531">
    <property type="entry name" value="PROTEIN ICFG"/>
    <property type="match status" value="1"/>
</dbReference>
<dbReference type="PROSITE" id="PS50111">
    <property type="entry name" value="CHEMOTAXIS_TRANSDUC_2"/>
    <property type="match status" value="1"/>
</dbReference>
<gene>
    <name evidence="5" type="ORF">ACFO0R_17180</name>
</gene>
<dbReference type="SUPFAM" id="SSF58104">
    <property type="entry name" value="Methyl-accepting chemotaxis protein (MCP) signaling domain"/>
    <property type="match status" value="1"/>
</dbReference>
<dbReference type="EMBL" id="JBHSEK010000013">
    <property type="protein sequence ID" value="MFC4491348.1"/>
    <property type="molecule type" value="Genomic_DNA"/>
</dbReference>
<dbReference type="RefSeq" id="WP_231463191.1">
    <property type="nucleotide sequence ID" value="NZ_JAJOHW010000092.1"/>
</dbReference>
<dbReference type="Pfam" id="PF08376">
    <property type="entry name" value="NIT"/>
    <property type="match status" value="1"/>
</dbReference>